<keyword evidence="1" id="KW-0732">Signal</keyword>
<dbReference type="AlphaFoldDB" id="A0A1F6BY97"/>
<sequence>MKNIITLYALFALLPTITLADTTNTSYSEEQAQAYFSSQQGCDDVVVGVSIVETEKTSSNIPPTPTQAFVFGVFNNICDIGSSYSFAEVITLDDSEFEQKKLQDATLNFTKNLSGFDVNVSLEWEGFGKTEKNKNKIHIKDDAIIVHDSDVIASRAAEINGTFSVNGIDYAVGTETGGLSTIRAHTVQIEK</sequence>
<gene>
    <name evidence="2" type="ORF">A2837_01880</name>
</gene>
<reference evidence="2 3" key="1">
    <citation type="journal article" date="2016" name="Nat. Commun.">
        <title>Thousands of microbial genomes shed light on interconnected biogeochemical processes in an aquifer system.</title>
        <authorList>
            <person name="Anantharaman K."/>
            <person name="Brown C.T."/>
            <person name="Hug L.A."/>
            <person name="Sharon I."/>
            <person name="Castelle C.J."/>
            <person name="Probst A.J."/>
            <person name="Thomas B.C."/>
            <person name="Singh A."/>
            <person name="Wilkins M.J."/>
            <person name="Karaoz U."/>
            <person name="Brodie E.L."/>
            <person name="Williams K.H."/>
            <person name="Hubbard S.S."/>
            <person name="Banfield J.F."/>
        </authorList>
    </citation>
    <scope>NUCLEOTIDE SEQUENCE [LARGE SCALE GENOMIC DNA]</scope>
</reference>
<evidence type="ECO:0000313" key="2">
    <source>
        <dbReference type="EMBL" id="OGG41936.1"/>
    </source>
</evidence>
<accession>A0A1F6BY97</accession>
<name>A0A1F6BY97_9BACT</name>
<dbReference type="Proteomes" id="UP000176322">
    <property type="component" value="Unassembled WGS sequence"/>
</dbReference>
<dbReference type="EMBL" id="MFKO01000002">
    <property type="protein sequence ID" value="OGG41936.1"/>
    <property type="molecule type" value="Genomic_DNA"/>
</dbReference>
<evidence type="ECO:0000313" key="3">
    <source>
        <dbReference type="Proteomes" id="UP000176322"/>
    </source>
</evidence>
<evidence type="ECO:0008006" key="4">
    <source>
        <dbReference type="Google" id="ProtNLM"/>
    </source>
</evidence>
<feature type="chain" id="PRO_5009523184" description="Lipid/polyisoprenoid-binding YceI-like domain-containing protein" evidence="1">
    <location>
        <begin position="21"/>
        <end position="191"/>
    </location>
</feature>
<protein>
    <recommendedName>
        <fullName evidence="4">Lipid/polyisoprenoid-binding YceI-like domain-containing protein</fullName>
    </recommendedName>
</protein>
<proteinExistence type="predicted"/>
<organism evidence="2 3">
    <name type="scientific">Candidatus Kaiserbacteria bacterium RIFCSPHIGHO2_01_FULL_46_22</name>
    <dbReference type="NCBI Taxonomy" id="1798475"/>
    <lineage>
        <taxon>Bacteria</taxon>
        <taxon>Candidatus Kaiseribacteriota</taxon>
    </lineage>
</organism>
<feature type="signal peptide" evidence="1">
    <location>
        <begin position="1"/>
        <end position="20"/>
    </location>
</feature>
<evidence type="ECO:0000256" key="1">
    <source>
        <dbReference type="SAM" id="SignalP"/>
    </source>
</evidence>
<comment type="caution">
    <text evidence="2">The sequence shown here is derived from an EMBL/GenBank/DDBJ whole genome shotgun (WGS) entry which is preliminary data.</text>
</comment>
<dbReference type="STRING" id="1798475.A2837_01880"/>